<comment type="caution">
    <text evidence="2">The sequence shown here is derived from an EMBL/GenBank/DDBJ whole genome shotgun (WGS) entry which is preliminary data.</text>
</comment>
<evidence type="ECO:0000313" key="3">
    <source>
        <dbReference type="Proteomes" id="UP000499080"/>
    </source>
</evidence>
<dbReference type="EMBL" id="BGPR01008678">
    <property type="protein sequence ID" value="GBN35308.1"/>
    <property type="molecule type" value="Genomic_DNA"/>
</dbReference>
<dbReference type="AlphaFoldDB" id="A0A4Y2N795"/>
<feature type="compositionally biased region" description="Basic residues" evidence="1">
    <location>
        <begin position="46"/>
        <end position="58"/>
    </location>
</feature>
<reference evidence="2 3" key="1">
    <citation type="journal article" date="2019" name="Sci. Rep.">
        <title>Orb-weaving spider Araneus ventricosus genome elucidates the spidroin gene catalogue.</title>
        <authorList>
            <person name="Kono N."/>
            <person name="Nakamura H."/>
            <person name="Ohtoshi R."/>
            <person name="Moran D.A.P."/>
            <person name="Shinohara A."/>
            <person name="Yoshida Y."/>
            <person name="Fujiwara M."/>
            <person name="Mori M."/>
            <person name="Tomita M."/>
            <person name="Arakawa K."/>
        </authorList>
    </citation>
    <scope>NUCLEOTIDE SEQUENCE [LARGE SCALE GENOMIC DNA]</scope>
</reference>
<feature type="region of interest" description="Disordered" evidence="1">
    <location>
        <begin position="1"/>
        <end position="64"/>
    </location>
</feature>
<organism evidence="2 3">
    <name type="scientific">Araneus ventricosus</name>
    <name type="common">Orbweaver spider</name>
    <name type="synonym">Epeira ventricosa</name>
    <dbReference type="NCBI Taxonomy" id="182803"/>
    <lineage>
        <taxon>Eukaryota</taxon>
        <taxon>Metazoa</taxon>
        <taxon>Ecdysozoa</taxon>
        <taxon>Arthropoda</taxon>
        <taxon>Chelicerata</taxon>
        <taxon>Arachnida</taxon>
        <taxon>Araneae</taxon>
        <taxon>Araneomorphae</taxon>
        <taxon>Entelegynae</taxon>
        <taxon>Araneoidea</taxon>
        <taxon>Araneidae</taxon>
        <taxon>Araneus</taxon>
    </lineage>
</organism>
<keyword evidence="3" id="KW-1185">Reference proteome</keyword>
<proteinExistence type="predicted"/>
<evidence type="ECO:0000313" key="2">
    <source>
        <dbReference type="EMBL" id="GBN35308.1"/>
    </source>
</evidence>
<sequence length="99" mass="11260">MERETRGKSKNITGGNRKRAERVKTSLVRETGKPCGKYKTSLVKRGNAKHQSAWKRGRAGNEEKTSLVENGKRGNIKYRLMGKWKNTWERNIITGTGNV</sequence>
<protein>
    <submittedName>
        <fullName evidence="2">Uncharacterized protein</fullName>
    </submittedName>
</protein>
<name>A0A4Y2N795_ARAVE</name>
<accession>A0A4Y2N795</accession>
<evidence type="ECO:0000256" key="1">
    <source>
        <dbReference type="SAM" id="MobiDB-lite"/>
    </source>
</evidence>
<gene>
    <name evidence="2" type="ORF">AVEN_110532_1</name>
</gene>
<dbReference type="Proteomes" id="UP000499080">
    <property type="component" value="Unassembled WGS sequence"/>
</dbReference>